<comment type="caution">
    <text evidence="1">The sequence shown here is derived from an EMBL/GenBank/DDBJ whole genome shotgun (WGS) entry which is preliminary data.</text>
</comment>
<evidence type="ECO:0000313" key="2">
    <source>
        <dbReference type="Proteomes" id="UP001623348"/>
    </source>
</evidence>
<gene>
    <name evidence="1" type="ORF">GRJ2_002530500</name>
</gene>
<protein>
    <submittedName>
        <fullName evidence="1">Uncharacterized protein</fullName>
    </submittedName>
</protein>
<keyword evidence="2" id="KW-1185">Reference proteome</keyword>
<dbReference type="AlphaFoldDB" id="A0ABC9XSE8"/>
<dbReference type="EMBL" id="BAAFJT010000028">
    <property type="protein sequence ID" value="GAB0200650.1"/>
    <property type="molecule type" value="Genomic_DNA"/>
</dbReference>
<accession>A0ABC9XSE8</accession>
<dbReference type="Proteomes" id="UP001623348">
    <property type="component" value="Unassembled WGS sequence"/>
</dbReference>
<proteinExistence type="predicted"/>
<sequence>MGKTLASGDSPVTLVWEQQMSSAILVCPVDTRRMRGRETSQAEDPPACLLPLYWLQEARAEDAAQTQTLGRGQQVEAPHQWEASASLQRLVSSDCRHGLRRRQPEMSNVEVMAVLACGLSPVPGAPGETRKHHLM</sequence>
<reference evidence="1 2" key="1">
    <citation type="submission" date="2024-06" db="EMBL/GenBank/DDBJ databases">
        <title>The draft genome of Grus japonensis, version 3.</title>
        <authorList>
            <person name="Nabeshima K."/>
            <person name="Suzuki S."/>
            <person name="Onuma M."/>
        </authorList>
    </citation>
    <scope>NUCLEOTIDE SEQUENCE [LARGE SCALE GENOMIC DNA]</scope>
    <source>
        <strain evidence="1 2">451A</strain>
    </source>
</reference>
<name>A0ABC9XSE8_GRUJA</name>
<organism evidence="1 2">
    <name type="scientific">Grus japonensis</name>
    <name type="common">Japanese crane</name>
    <name type="synonym">Red-crowned crane</name>
    <dbReference type="NCBI Taxonomy" id="30415"/>
    <lineage>
        <taxon>Eukaryota</taxon>
        <taxon>Metazoa</taxon>
        <taxon>Chordata</taxon>
        <taxon>Craniata</taxon>
        <taxon>Vertebrata</taxon>
        <taxon>Euteleostomi</taxon>
        <taxon>Archelosauria</taxon>
        <taxon>Archosauria</taxon>
        <taxon>Dinosauria</taxon>
        <taxon>Saurischia</taxon>
        <taxon>Theropoda</taxon>
        <taxon>Coelurosauria</taxon>
        <taxon>Aves</taxon>
        <taxon>Neognathae</taxon>
        <taxon>Neoaves</taxon>
        <taxon>Gruiformes</taxon>
        <taxon>Gruidae</taxon>
        <taxon>Grus</taxon>
    </lineage>
</organism>
<evidence type="ECO:0000313" key="1">
    <source>
        <dbReference type="EMBL" id="GAB0200650.1"/>
    </source>
</evidence>